<dbReference type="STRING" id="103827.A0A0N5CNW1"/>
<dbReference type="WBParaSite" id="TCLT_0000188601-mRNA-1">
    <property type="protein sequence ID" value="TCLT_0000188601-mRNA-1"/>
    <property type="gene ID" value="TCLT_0000188601"/>
</dbReference>
<keyword evidence="2" id="KW-0812">Transmembrane</keyword>
<dbReference type="InterPro" id="IPR004000">
    <property type="entry name" value="Actin"/>
</dbReference>
<evidence type="ECO:0000313" key="5">
    <source>
        <dbReference type="WBParaSite" id="TCLT_0000188601-mRNA-1"/>
    </source>
</evidence>
<keyword evidence="4" id="KW-1185">Reference proteome</keyword>
<dbReference type="OrthoDB" id="337660at2759"/>
<feature type="transmembrane region" description="Helical" evidence="2">
    <location>
        <begin position="104"/>
        <end position="121"/>
    </location>
</feature>
<sequence>MPRGSSLSRISQKSYLPPASVVPSISSRLDHLSLGIIGVDSRPAVIIDVGTALTKIGYAGEFVPRAILRTELLHDCTGESIKVLDNTLDERDFYRRLAKFFRELFLNYYALCLLMIFRFALTTTKDRRVVIVESILARTPYRNLVARVLFENFDAPSILFAPSHLLATFPFGVSSALVIDVGYSNATVVPILDGVTMVFQLETSCVGAKYLEERVHELLRKYGKILTKLGMERPLIDSDDLLLKKERILEDIVVRFCFATKMDRGRLMQSAEYHGESELLAAPCDVRLPFGDEVLIVPGIVREWTAEVIFEENSDFKSLPQLVLDCVYRCPIDTRKKLLESMLLTGGTTRMQGFYARLQNEILRLVTTSDYANKLGHIGSVKFYRLPKSSVELYGSWIGGSMFGALEILQYRSLTRENWQACGDVPDWIVGVHEIDPKIFKSR</sequence>
<evidence type="ECO:0000313" key="4">
    <source>
        <dbReference type="Proteomes" id="UP000276776"/>
    </source>
</evidence>
<protein>
    <submittedName>
        <fullName evidence="5">Actin-related protein 10</fullName>
    </submittedName>
</protein>
<evidence type="ECO:0000256" key="1">
    <source>
        <dbReference type="RuleBase" id="RU000487"/>
    </source>
</evidence>
<comment type="similarity">
    <text evidence="1">Belongs to the actin family.</text>
</comment>
<dbReference type="SMART" id="SM00268">
    <property type="entry name" value="ACTIN"/>
    <property type="match status" value="1"/>
</dbReference>
<dbReference type="PANTHER" id="PTHR11937">
    <property type="entry name" value="ACTIN"/>
    <property type="match status" value="1"/>
</dbReference>
<gene>
    <name evidence="3" type="ORF">TCLT_LOCUS1887</name>
</gene>
<dbReference type="InterPro" id="IPR043129">
    <property type="entry name" value="ATPase_NBD"/>
</dbReference>
<reference evidence="3 4" key="2">
    <citation type="submission" date="2018-11" db="EMBL/GenBank/DDBJ databases">
        <authorList>
            <consortium name="Pathogen Informatics"/>
        </authorList>
    </citation>
    <scope>NUCLEOTIDE SEQUENCE [LARGE SCALE GENOMIC DNA]</scope>
</reference>
<keyword evidence="2" id="KW-1133">Transmembrane helix</keyword>
<evidence type="ECO:0000313" key="3">
    <source>
        <dbReference type="EMBL" id="VDM97563.1"/>
    </source>
</evidence>
<proteinExistence type="inferred from homology"/>
<dbReference type="Proteomes" id="UP000276776">
    <property type="component" value="Unassembled WGS sequence"/>
</dbReference>
<organism evidence="5">
    <name type="scientific">Thelazia callipaeda</name>
    <name type="common">Oriental eyeworm</name>
    <name type="synonym">Parasitic nematode</name>
    <dbReference type="NCBI Taxonomy" id="103827"/>
    <lineage>
        <taxon>Eukaryota</taxon>
        <taxon>Metazoa</taxon>
        <taxon>Ecdysozoa</taxon>
        <taxon>Nematoda</taxon>
        <taxon>Chromadorea</taxon>
        <taxon>Rhabditida</taxon>
        <taxon>Spirurina</taxon>
        <taxon>Spiruromorpha</taxon>
        <taxon>Thelazioidea</taxon>
        <taxon>Thelaziidae</taxon>
        <taxon>Thelazia</taxon>
    </lineage>
</organism>
<dbReference type="OMA" id="WERDNDN"/>
<name>A0A0N5CNW1_THECL</name>
<reference evidence="5" key="1">
    <citation type="submission" date="2017-02" db="UniProtKB">
        <authorList>
            <consortium name="WormBaseParasite"/>
        </authorList>
    </citation>
    <scope>IDENTIFICATION</scope>
</reference>
<dbReference type="Gene3D" id="3.30.420.40">
    <property type="match status" value="2"/>
</dbReference>
<evidence type="ECO:0000256" key="2">
    <source>
        <dbReference type="SAM" id="Phobius"/>
    </source>
</evidence>
<dbReference type="SUPFAM" id="SSF53067">
    <property type="entry name" value="Actin-like ATPase domain"/>
    <property type="match status" value="2"/>
</dbReference>
<accession>A0A0N5CNW1</accession>
<dbReference type="EMBL" id="UYYF01000298">
    <property type="protein sequence ID" value="VDM97563.1"/>
    <property type="molecule type" value="Genomic_DNA"/>
</dbReference>
<keyword evidence="2" id="KW-0472">Membrane</keyword>
<dbReference type="Pfam" id="PF00022">
    <property type="entry name" value="Actin"/>
    <property type="match status" value="1"/>
</dbReference>
<dbReference type="Gene3D" id="3.90.640.10">
    <property type="entry name" value="Actin, Chain A, domain 4"/>
    <property type="match status" value="1"/>
</dbReference>
<dbReference type="CDD" id="cd10207">
    <property type="entry name" value="ASKHA_NBD_Arp10"/>
    <property type="match status" value="1"/>
</dbReference>
<dbReference type="AlphaFoldDB" id="A0A0N5CNW1"/>